<keyword evidence="1" id="KW-0732">Signal</keyword>
<keyword evidence="3" id="KW-1185">Reference proteome</keyword>
<name>A0A1I3J6P1_9FLAO</name>
<accession>A0A1I3J6P1</accession>
<evidence type="ECO:0000256" key="1">
    <source>
        <dbReference type="SAM" id="SignalP"/>
    </source>
</evidence>
<dbReference type="RefSeq" id="WP_090082628.1">
    <property type="nucleotide sequence ID" value="NZ_FOQT01000005.1"/>
</dbReference>
<dbReference type="AlphaFoldDB" id="A0A1I3J6P1"/>
<reference evidence="2 3" key="1">
    <citation type="submission" date="2016-10" db="EMBL/GenBank/DDBJ databases">
        <authorList>
            <person name="de Groot N.N."/>
        </authorList>
    </citation>
    <scope>NUCLEOTIDE SEQUENCE [LARGE SCALE GENOMIC DNA]</scope>
    <source>
        <strain evidence="2 3">DSM 26000</strain>
    </source>
</reference>
<organism evidence="2 3">
    <name type="scientific">Halpernia frigidisoli</name>
    <dbReference type="NCBI Taxonomy" id="1125876"/>
    <lineage>
        <taxon>Bacteria</taxon>
        <taxon>Pseudomonadati</taxon>
        <taxon>Bacteroidota</taxon>
        <taxon>Flavobacteriia</taxon>
        <taxon>Flavobacteriales</taxon>
        <taxon>Weeksellaceae</taxon>
        <taxon>Chryseobacterium group</taxon>
        <taxon>Halpernia</taxon>
    </lineage>
</organism>
<protein>
    <submittedName>
        <fullName evidence="2">Uncharacterized protein</fullName>
    </submittedName>
</protein>
<gene>
    <name evidence="2" type="ORF">SAMN05443292_2959</name>
</gene>
<sequence>MKKHILFFLIFFSIFSNAQQDYVDRVFGLKNTLEKNELRIYVSNSIILSSAKVFVLKQLEKGKWKAKLYTESGKDKIYSKNFKIKNAELFWNKLQENKPKTDTTSTATLYLDPDGFDVYWNTLGELKKYSFEEPKDPRNKNDSKMKTVYHFFEIIENKYGFKFKN</sequence>
<evidence type="ECO:0000313" key="2">
    <source>
        <dbReference type="EMBL" id="SFI55849.1"/>
    </source>
</evidence>
<evidence type="ECO:0000313" key="3">
    <source>
        <dbReference type="Proteomes" id="UP000198931"/>
    </source>
</evidence>
<feature type="chain" id="PRO_5011664469" evidence="1">
    <location>
        <begin position="19"/>
        <end position="165"/>
    </location>
</feature>
<dbReference type="Proteomes" id="UP000198931">
    <property type="component" value="Unassembled WGS sequence"/>
</dbReference>
<feature type="signal peptide" evidence="1">
    <location>
        <begin position="1"/>
        <end position="18"/>
    </location>
</feature>
<dbReference type="EMBL" id="FOQT01000005">
    <property type="protein sequence ID" value="SFI55849.1"/>
    <property type="molecule type" value="Genomic_DNA"/>
</dbReference>
<dbReference type="STRING" id="1125876.SAMN05443292_2959"/>
<proteinExistence type="predicted"/>